<protein>
    <submittedName>
        <fullName evidence="1">Uncharacterized protein</fullName>
    </submittedName>
</protein>
<proteinExistence type="predicted"/>
<dbReference type="OrthoDB" id="1707984at2759"/>
<dbReference type="Proteomes" id="UP000237000">
    <property type="component" value="Unassembled WGS sequence"/>
</dbReference>
<organism evidence="1 2">
    <name type="scientific">Trema orientale</name>
    <name type="common">Charcoal tree</name>
    <name type="synonym">Celtis orientalis</name>
    <dbReference type="NCBI Taxonomy" id="63057"/>
    <lineage>
        <taxon>Eukaryota</taxon>
        <taxon>Viridiplantae</taxon>
        <taxon>Streptophyta</taxon>
        <taxon>Embryophyta</taxon>
        <taxon>Tracheophyta</taxon>
        <taxon>Spermatophyta</taxon>
        <taxon>Magnoliopsida</taxon>
        <taxon>eudicotyledons</taxon>
        <taxon>Gunneridae</taxon>
        <taxon>Pentapetalae</taxon>
        <taxon>rosids</taxon>
        <taxon>fabids</taxon>
        <taxon>Rosales</taxon>
        <taxon>Cannabaceae</taxon>
        <taxon>Trema</taxon>
    </lineage>
</organism>
<evidence type="ECO:0000313" key="1">
    <source>
        <dbReference type="EMBL" id="PON88848.1"/>
    </source>
</evidence>
<keyword evidence="2" id="KW-1185">Reference proteome</keyword>
<dbReference type="AlphaFoldDB" id="A0A2P5ETG6"/>
<dbReference type="InParanoid" id="A0A2P5ETG6"/>
<reference evidence="2" key="1">
    <citation type="submission" date="2016-06" db="EMBL/GenBank/DDBJ databases">
        <title>Parallel loss of symbiosis genes in relatives of nitrogen-fixing non-legume Parasponia.</title>
        <authorList>
            <person name="Van Velzen R."/>
            <person name="Holmer R."/>
            <person name="Bu F."/>
            <person name="Rutten L."/>
            <person name="Van Zeijl A."/>
            <person name="Liu W."/>
            <person name="Santuari L."/>
            <person name="Cao Q."/>
            <person name="Sharma T."/>
            <person name="Shen D."/>
            <person name="Roswanjaya Y."/>
            <person name="Wardhani T."/>
            <person name="Kalhor M.S."/>
            <person name="Jansen J."/>
            <person name="Van den Hoogen J."/>
            <person name="Gungor B."/>
            <person name="Hartog M."/>
            <person name="Hontelez J."/>
            <person name="Verver J."/>
            <person name="Yang W.-C."/>
            <person name="Schijlen E."/>
            <person name="Repin R."/>
            <person name="Schilthuizen M."/>
            <person name="Schranz E."/>
            <person name="Heidstra R."/>
            <person name="Miyata K."/>
            <person name="Fedorova E."/>
            <person name="Kohlen W."/>
            <person name="Bisseling T."/>
            <person name="Smit S."/>
            <person name="Geurts R."/>
        </authorList>
    </citation>
    <scope>NUCLEOTIDE SEQUENCE [LARGE SCALE GENOMIC DNA]</scope>
    <source>
        <strain evidence="2">cv. RG33-2</strain>
    </source>
</reference>
<name>A0A2P5ETG6_TREOI</name>
<comment type="caution">
    <text evidence="1">The sequence shown here is derived from an EMBL/GenBank/DDBJ whole genome shotgun (WGS) entry which is preliminary data.</text>
</comment>
<dbReference type="EMBL" id="JXTC01000101">
    <property type="protein sequence ID" value="PON88848.1"/>
    <property type="molecule type" value="Genomic_DNA"/>
</dbReference>
<sequence>MTQKVARFLGSAIKIGEEIDVGATGDCLGNFIRVRVQVDIAKPL</sequence>
<evidence type="ECO:0000313" key="2">
    <source>
        <dbReference type="Proteomes" id="UP000237000"/>
    </source>
</evidence>
<gene>
    <name evidence="1" type="ORF">TorRG33x02_153630</name>
</gene>
<accession>A0A2P5ETG6</accession>